<gene>
    <name evidence="2" type="ORF">D0911_07120</name>
</gene>
<dbReference type="EMBL" id="RHGB01000006">
    <property type="protein sequence ID" value="RNL65621.1"/>
    <property type="molecule type" value="Genomic_DNA"/>
</dbReference>
<name>A0ABX9W4T3_9GAMM</name>
<keyword evidence="3" id="KW-1185">Reference proteome</keyword>
<dbReference type="Pfam" id="PF00561">
    <property type="entry name" value="Abhydrolase_1"/>
    <property type="match status" value="1"/>
</dbReference>
<sequence>MFWNKACGYLNMFFIIYKTMITLFNKVVFSKGTLMSGFKIIGVALKLLPKAVQLNVVVKLVSRPMRIPSAGSELSRLAESRNYGANGNKVAWYIGTGPLIVCVHGWGGAGAEDMGKLAIALSKLGFTIAVLDLSGHGASPGKSIGFGVFIRDICEFSESLDKPIYAVVGFSAGGLSLMAARYLGKVYAKKYICIASPCKPYPPLKEAVKSLDLSEELTAKYQEYLASEFGVPWDDITKRCFASCDDQQLCLIYDNTDTFVKPADADEIASIWKRALVVKTNGNKHRLMPVADEVIQAVAEFIVGNR</sequence>
<reference evidence="2 3" key="1">
    <citation type="submission" date="2018-10" db="EMBL/GenBank/DDBJ databases">
        <title>Draft genome sequence of Zhongshania sp. DSW25-10.</title>
        <authorList>
            <person name="Oh J."/>
        </authorList>
    </citation>
    <scope>NUCLEOTIDE SEQUENCE [LARGE SCALE GENOMIC DNA]</scope>
    <source>
        <strain evidence="2 3">DSW25-10</strain>
    </source>
</reference>
<feature type="domain" description="AB hydrolase-1" evidence="1">
    <location>
        <begin position="98"/>
        <end position="196"/>
    </location>
</feature>
<dbReference type="InterPro" id="IPR000073">
    <property type="entry name" value="AB_hydrolase_1"/>
</dbReference>
<organism evidence="2 3">
    <name type="scientific">Zhongshania marina</name>
    <dbReference type="NCBI Taxonomy" id="2304603"/>
    <lineage>
        <taxon>Bacteria</taxon>
        <taxon>Pseudomonadati</taxon>
        <taxon>Pseudomonadota</taxon>
        <taxon>Gammaproteobacteria</taxon>
        <taxon>Cellvibrionales</taxon>
        <taxon>Spongiibacteraceae</taxon>
        <taxon>Zhongshania</taxon>
    </lineage>
</organism>
<dbReference type="InterPro" id="IPR029058">
    <property type="entry name" value="AB_hydrolase_fold"/>
</dbReference>
<evidence type="ECO:0000313" key="2">
    <source>
        <dbReference type="EMBL" id="RNL65621.1"/>
    </source>
</evidence>
<dbReference type="SUPFAM" id="SSF53474">
    <property type="entry name" value="alpha/beta-Hydrolases"/>
    <property type="match status" value="1"/>
</dbReference>
<evidence type="ECO:0000259" key="1">
    <source>
        <dbReference type="Pfam" id="PF00561"/>
    </source>
</evidence>
<keyword evidence="2" id="KW-0378">Hydrolase</keyword>
<evidence type="ECO:0000313" key="3">
    <source>
        <dbReference type="Proteomes" id="UP000274695"/>
    </source>
</evidence>
<dbReference type="Gene3D" id="3.40.50.1820">
    <property type="entry name" value="alpha/beta hydrolase"/>
    <property type="match status" value="1"/>
</dbReference>
<dbReference type="Proteomes" id="UP000274695">
    <property type="component" value="Unassembled WGS sequence"/>
</dbReference>
<protein>
    <submittedName>
        <fullName evidence="2">Alpha/beta hydrolase</fullName>
    </submittedName>
</protein>
<proteinExistence type="predicted"/>
<dbReference type="GO" id="GO:0016787">
    <property type="term" value="F:hydrolase activity"/>
    <property type="evidence" value="ECO:0007669"/>
    <property type="project" value="UniProtKB-KW"/>
</dbReference>
<comment type="caution">
    <text evidence="2">The sequence shown here is derived from an EMBL/GenBank/DDBJ whole genome shotgun (WGS) entry which is preliminary data.</text>
</comment>
<accession>A0ABX9W4T3</accession>